<dbReference type="CDD" id="cd00830">
    <property type="entry name" value="KAS_III"/>
    <property type="match status" value="1"/>
</dbReference>
<dbReference type="InterPro" id="IPR013747">
    <property type="entry name" value="ACP_syn_III_C"/>
</dbReference>
<protein>
    <submittedName>
        <fullName evidence="5">Beta-ketoacyl-ACP synthase 3</fullName>
        <ecNumber evidence="5">2.3.1.180</ecNumber>
    </submittedName>
</protein>
<dbReference type="RefSeq" id="WP_313793765.1">
    <property type="nucleotide sequence ID" value="NZ_CP102453.1"/>
</dbReference>
<sequence>MSKIIATGSYLPSNYYSNTDLITKYNIDSSHEWIQQRSGIEGRYLADTDESVGSLAIEASKALLAKVDSDIMAEIRFIVVASMSSFSPTPSLANQVQAAIGATNAWTVDVNAACSGFVMALELANQVSRNYASGYTLVIGAEKMSDILNFEDRSTAVLFGDGAGALLLKNDGEQLTDYQHYLASASDDALSIHLEQTGDNYYLTMLGREVFNFVNRTVISSLSDFIAEHHLSYDYLVCHQANQRLLDLFAKKLKISHDKIPSNIQKVANTSAGSIPILLDQMVTEQLIRLDGTQSIILSGFGGGLSWGHLYFKL</sequence>
<dbReference type="EC" id="2.3.1.180" evidence="5"/>
<accession>A0ABY5P692</accession>
<evidence type="ECO:0000313" key="6">
    <source>
        <dbReference type="Proteomes" id="UP001315967"/>
    </source>
</evidence>
<dbReference type="PANTHER" id="PTHR34069">
    <property type="entry name" value="3-OXOACYL-[ACYL-CARRIER-PROTEIN] SYNTHASE 3"/>
    <property type="match status" value="1"/>
</dbReference>
<feature type="domain" description="Beta-ketoacyl-[acyl-carrier-protein] synthase III C-terminal" evidence="3">
    <location>
        <begin position="233"/>
        <end position="313"/>
    </location>
</feature>
<evidence type="ECO:0000256" key="1">
    <source>
        <dbReference type="ARBA" id="ARBA00022679"/>
    </source>
</evidence>
<reference evidence="5 6" key="1">
    <citation type="submission" date="2022-08" db="EMBL/GenBank/DDBJ databases">
        <title>Aerococcaceae sp. nov isolated from spoiled eye mask.</title>
        <authorList>
            <person name="Zhou G."/>
            <person name="Xie X.-B."/>
            <person name="Shi Q.-S."/>
            <person name="Wang Y.-S."/>
            <person name="Wen X."/>
            <person name="Peng H."/>
            <person name="Yang X.-J."/>
            <person name="Tao H.-B."/>
            <person name="Huang X.-M."/>
        </authorList>
    </citation>
    <scope>NUCLEOTIDE SEQUENCE [LARGE SCALE GENOMIC DNA]</scope>
    <source>
        <strain evidence="6">DM20194951</strain>
    </source>
</reference>
<dbReference type="GO" id="GO:0033818">
    <property type="term" value="F:beta-ketoacyl-acyl-carrier-protein synthase III activity"/>
    <property type="evidence" value="ECO:0007669"/>
    <property type="project" value="UniProtKB-EC"/>
</dbReference>
<feature type="domain" description="Beta-ketoacyl-[acyl-carrier-protein] synthase III N-terminal" evidence="4">
    <location>
        <begin position="109"/>
        <end position="174"/>
    </location>
</feature>
<evidence type="ECO:0000259" key="3">
    <source>
        <dbReference type="Pfam" id="PF08541"/>
    </source>
</evidence>
<dbReference type="EMBL" id="CP102453">
    <property type="protein sequence ID" value="UUX34262.1"/>
    <property type="molecule type" value="Genomic_DNA"/>
</dbReference>
<evidence type="ECO:0000256" key="2">
    <source>
        <dbReference type="ARBA" id="ARBA00023315"/>
    </source>
</evidence>
<gene>
    <name evidence="5" type="ORF">NRE15_00915</name>
</gene>
<dbReference type="Gene3D" id="3.40.47.10">
    <property type="match status" value="1"/>
</dbReference>
<keyword evidence="6" id="KW-1185">Reference proteome</keyword>
<evidence type="ECO:0000313" key="5">
    <source>
        <dbReference type="EMBL" id="UUX34262.1"/>
    </source>
</evidence>
<dbReference type="Pfam" id="PF08545">
    <property type="entry name" value="ACP_syn_III"/>
    <property type="match status" value="1"/>
</dbReference>
<dbReference type="SUPFAM" id="SSF53901">
    <property type="entry name" value="Thiolase-like"/>
    <property type="match status" value="1"/>
</dbReference>
<evidence type="ECO:0000259" key="4">
    <source>
        <dbReference type="Pfam" id="PF08545"/>
    </source>
</evidence>
<keyword evidence="2 5" id="KW-0012">Acyltransferase</keyword>
<dbReference type="InterPro" id="IPR013751">
    <property type="entry name" value="ACP_syn_III_N"/>
</dbReference>
<dbReference type="PANTHER" id="PTHR34069:SF2">
    <property type="entry name" value="BETA-KETOACYL-[ACYL-CARRIER-PROTEIN] SYNTHASE III"/>
    <property type="match status" value="1"/>
</dbReference>
<dbReference type="InterPro" id="IPR016039">
    <property type="entry name" value="Thiolase-like"/>
</dbReference>
<keyword evidence="1 5" id="KW-0808">Transferase</keyword>
<proteinExistence type="predicted"/>
<name>A0ABY5P692_9LACT</name>
<organism evidence="5 6">
    <name type="scientific">Fundicoccus culcitae</name>
    <dbReference type="NCBI Taxonomy" id="2969821"/>
    <lineage>
        <taxon>Bacteria</taxon>
        <taxon>Bacillati</taxon>
        <taxon>Bacillota</taxon>
        <taxon>Bacilli</taxon>
        <taxon>Lactobacillales</taxon>
        <taxon>Aerococcaceae</taxon>
        <taxon>Fundicoccus</taxon>
    </lineage>
</organism>
<dbReference type="Proteomes" id="UP001315967">
    <property type="component" value="Chromosome"/>
</dbReference>
<dbReference type="NCBIfam" id="NF006829">
    <property type="entry name" value="PRK09352.1"/>
    <property type="match status" value="1"/>
</dbReference>
<dbReference type="Pfam" id="PF08541">
    <property type="entry name" value="ACP_syn_III_C"/>
    <property type="match status" value="1"/>
</dbReference>